<sequence length="206" mass="23175">MIQFSRVYSNEPKEQTRLEVFKKNLAFIQNLNAKANQSYKLGVNRFTDRTNEEFLATRGGPTEGLVVGRSRRLQRWKTHNLTKRKMGLASPRPKPPCRSKVSNTFNATTSVHCLRLYRSSPSRCALPGWLTVSSITQAECASDCGITVTHAVTIVGYGRAMTGSSIDWLRTLGRDLGRGIHIRLRRDVEWPEGMCGLAQYGRYPVA</sequence>
<dbReference type="InterPro" id="IPR025660">
    <property type="entry name" value="Pept_his_AS"/>
</dbReference>
<name>A0ABQ7F2P0_BRACR</name>
<reference evidence="2 3" key="1">
    <citation type="journal article" date="2020" name="BMC Genomics">
        <title>Intraspecific diversification of the crop wild relative Brassica cretica Lam. using demographic model selection.</title>
        <authorList>
            <person name="Kioukis A."/>
            <person name="Michalopoulou V.A."/>
            <person name="Briers L."/>
            <person name="Pirintsos S."/>
            <person name="Studholme D.J."/>
            <person name="Pavlidis P."/>
            <person name="Sarris P.F."/>
        </authorList>
    </citation>
    <scope>NUCLEOTIDE SEQUENCE [LARGE SCALE GENOMIC DNA]</scope>
    <source>
        <strain evidence="3">cv. PFS-1207/04</strain>
    </source>
</reference>
<dbReference type="Proteomes" id="UP000266723">
    <property type="component" value="Unassembled WGS sequence"/>
</dbReference>
<dbReference type="InterPro" id="IPR013201">
    <property type="entry name" value="Prot_inhib_I29"/>
</dbReference>
<evidence type="ECO:0000313" key="3">
    <source>
        <dbReference type="Proteomes" id="UP000266723"/>
    </source>
</evidence>
<dbReference type="EMBL" id="QGKV02000297">
    <property type="protein sequence ID" value="KAF3610119.1"/>
    <property type="molecule type" value="Genomic_DNA"/>
</dbReference>
<feature type="domain" description="Cathepsin propeptide inhibitor" evidence="1">
    <location>
        <begin position="1"/>
        <end position="54"/>
    </location>
</feature>
<gene>
    <name evidence="2" type="ORF">DY000_02047312</name>
</gene>
<organism evidence="2 3">
    <name type="scientific">Brassica cretica</name>
    <name type="common">Mustard</name>
    <dbReference type="NCBI Taxonomy" id="69181"/>
    <lineage>
        <taxon>Eukaryota</taxon>
        <taxon>Viridiplantae</taxon>
        <taxon>Streptophyta</taxon>
        <taxon>Embryophyta</taxon>
        <taxon>Tracheophyta</taxon>
        <taxon>Spermatophyta</taxon>
        <taxon>Magnoliopsida</taxon>
        <taxon>eudicotyledons</taxon>
        <taxon>Gunneridae</taxon>
        <taxon>Pentapetalae</taxon>
        <taxon>rosids</taxon>
        <taxon>malvids</taxon>
        <taxon>Brassicales</taxon>
        <taxon>Brassicaceae</taxon>
        <taxon>Brassiceae</taxon>
        <taxon>Brassica</taxon>
    </lineage>
</organism>
<proteinExistence type="predicted"/>
<keyword evidence="3" id="KW-1185">Reference proteome</keyword>
<dbReference type="Gene3D" id="1.10.287.2250">
    <property type="match status" value="1"/>
</dbReference>
<dbReference type="InterPro" id="IPR038765">
    <property type="entry name" value="Papain-like_cys_pep_sf"/>
</dbReference>
<dbReference type="PROSITE" id="PS00639">
    <property type="entry name" value="THIOL_PROTEASE_HIS"/>
    <property type="match status" value="1"/>
</dbReference>
<dbReference type="Pfam" id="PF08246">
    <property type="entry name" value="Inhibitor_I29"/>
    <property type="match status" value="1"/>
</dbReference>
<protein>
    <recommendedName>
        <fullName evidence="1">Cathepsin propeptide inhibitor domain-containing protein</fullName>
    </recommendedName>
</protein>
<comment type="caution">
    <text evidence="2">The sequence shown here is derived from an EMBL/GenBank/DDBJ whole genome shotgun (WGS) entry which is preliminary data.</text>
</comment>
<evidence type="ECO:0000313" key="2">
    <source>
        <dbReference type="EMBL" id="KAF3610119.1"/>
    </source>
</evidence>
<accession>A0ABQ7F2P0</accession>
<dbReference type="SMART" id="SM00848">
    <property type="entry name" value="Inhibitor_I29"/>
    <property type="match status" value="1"/>
</dbReference>
<evidence type="ECO:0000259" key="1">
    <source>
        <dbReference type="SMART" id="SM00848"/>
    </source>
</evidence>
<dbReference type="SUPFAM" id="SSF54001">
    <property type="entry name" value="Cysteine proteinases"/>
    <property type="match status" value="1"/>
</dbReference>